<gene>
    <name evidence="1" type="ORF">EYF80_055691</name>
</gene>
<accession>A0A4Z2EZ36</accession>
<organism evidence="1 2">
    <name type="scientific">Liparis tanakae</name>
    <name type="common">Tanaka's snailfish</name>
    <dbReference type="NCBI Taxonomy" id="230148"/>
    <lineage>
        <taxon>Eukaryota</taxon>
        <taxon>Metazoa</taxon>
        <taxon>Chordata</taxon>
        <taxon>Craniata</taxon>
        <taxon>Vertebrata</taxon>
        <taxon>Euteleostomi</taxon>
        <taxon>Actinopterygii</taxon>
        <taxon>Neopterygii</taxon>
        <taxon>Teleostei</taxon>
        <taxon>Neoteleostei</taxon>
        <taxon>Acanthomorphata</taxon>
        <taxon>Eupercaria</taxon>
        <taxon>Perciformes</taxon>
        <taxon>Cottioidei</taxon>
        <taxon>Cottales</taxon>
        <taxon>Liparidae</taxon>
        <taxon>Liparis</taxon>
    </lineage>
</organism>
<comment type="caution">
    <text evidence="1">The sequence shown here is derived from an EMBL/GenBank/DDBJ whole genome shotgun (WGS) entry which is preliminary data.</text>
</comment>
<keyword evidence="2" id="KW-1185">Reference proteome</keyword>
<dbReference type="EMBL" id="SRLO01002032">
    <property type="protein sequence ID" value="TNN34145.1"/>
    <property type="molecule type" value="Genomic_DNA"/>
</dbReference>
<proteinExistence type="predicted"/>
<dbReference type="Proteomes" id="UP000314294">
    <property type="component" value="Unassembled WGS sequence"/>
</dbReference>
<dbReference type="AlphaFoldDB" id="A0A4Z2EZ36"/>
<evidence type="ECO:0000313" key="2">
    <source>
        <dbReference type="Proteomes" id="UP000314294"/>
    </source>
</evidence>
<sequence length="165" mass="17361">MNHSFFDSSMVSGLSVPMMAVSADSPADSPLPLASLSPDHWTGAGLWVWIDIRYLNVPKGSVGTKPEDYGCVQIIDTGVESNLRRLCAEFALVRHRRGGGSSSVGLTGCRSGLGLGDGSQGRLEGGGAVELDPRKTPDEARGVVALDEDRVDGSGFCTETQTHTL</sequence>
<protein>
    <submittedName>
        <fullName evidence="1">Uncharacterized protein</fullName>
    </submittedName>
</protein>
<name>A0A4Z2EZ36_9TELE</name>
<evidence type="ECO:0000313" key="1">
    <source>
        <dbReference type="EMBL" id="TNN34145.1"/>
    </source>
</evidence>
<reference evidence="1 2" key="1">
    <citation type="submission" date="2019-03" db="EMBL/GenBank/DDBJ databases">
        <title>First draft genome of Liparis tanakae, snailfish: a comprehensive survey of snailfish specific genes.</title>
        <authorList>
            <person name="Kim W."/>
            <person name="Song I."/>
            <person name="Jeong J.-H."/>
            <person name="Kim D."/>
            <person name="Kim S."/>
            <person name="Ryu S."/>
            <person name="Song J.Y."/>
            <person name="Lee S.K."/>
        </authorList>
    </citation>
    <scope>NUCLEOTIDE SEQUENCE [LARGE SCALE GENOMIC DNA]</scope>
    <source>
        <tissue evidence="1">Muscle</tissue>
    </source>
</reference>